<organism evidence="6 7">
    <name type="scientific">Pseudomonas panipatensis</name>
    <dbReference type="NCBI Taxonomy" id="428992"/>
    <lineage>
        <taxon>Bacteria</taxon>
        <taxon>Pseudomonadati</taxon>
        <taxon>Pseudomonadota</taxon>
        <taxon>Gammaproteobacteria</taxon>
        <taxon>Pseudomonadales</taxon>
        <taxon>Pseudomonadaceae</taxon>
        <taxon>Pseudomonas</taxon>
    </lineage>
</organism>
<dbReference type="Pfam" id="PF02782">
    <property type="entry name" value="FGGY_C"/>
    <property type="match status" value="1"/>
</dbReference>
<dbReference type="Pfam" id="PF00370">
    <property type="entry name" value="FGGY_N"/>
    <property type="match status" value="1"/>
</dbReference>
<comment type="similarity">
    <text evidence="1">Belongs to the FGGY kinase family.</text>
</comment>
<evidence type="ECO:0000259" key="4">
    <source>
        <dbReference type="Pfam" id="PF00370"/>
    </source>
</evidence>
<dbReference type="InterPro" id="IPR043129">
    <property type="entry name" value="ATPase_NBD"/>
</dbReference>
<evidence type="ECO:0000256" key="2">
    <source>
        <dbReference type="ARBA" id="ARBA00022679"/>
    </source>
</evidence>
<evidence type="ECO:0000256" key="3">
    <source>
        <dbReference type="ARBA" id="ARBA00022777"/>
    </source>
</evidence>
<feature type="domain" description="Carbohydrate kinase FGGY C-terminal" evidence="5">
    <location>
        <begin position="285"/>
        <end position="477"/>
    </location>
</feature>
<keyword evidence="3 6" id="KW-0418">Kinase</keyword>
<dbReference type="GO" id="GO:0016301">
    <property type="term" value="F:kinase activity"/>
    <property type="evidence" value="ECO:0007669"/>
    <property type="project" value="UniProtKB-KW"/>
</dbReference>
<dbReference type="AlphaFoldDB" id="A0A1G8CEP5"/>
<dbReference type="InterPro" id="IPR018484">
    <property type="entry name" value="FGGY_N"/>
</dbReference>
<dbReference type="InterPro" id="IPR018485">
    <property type="entry name" value="FGGY_C"/>
</dbReference>
<evidence type="ECO:0000313" key="6">
    <source>
        <dbReference type="EMBL" id="SDH43828.1"/>
    </source>
</evidence>
<feature type="domain" description="Carbohydrate kinase FGGY N-terminal" evidence="4">
    <location>
        <begin position="26"/>
        <end position="274"/>
    </location>
</feature>
<gene>
    <name evidence="6" type="ORF">SAMN05216272_101542</name>
</gene>
<dbReference type="InterPro" id="IPR050406">
    <property type="entry name" value="FGGY_Carb_Kinase"/>
</dbReference>
<dbReference type="Gene3D" id="3.30.420.40">
    <property type="match status" value="2"/>
</dbReference>
<sequence length="539" mass="60203">MGESAAIPSIGKTHDKKDRTLSEQSYLLAIDNGTQSVRALLFDLAGNLVGKGKVELEAYYSTQPGWAEQDPEYYWAKLAEACQQLWAQSGIDRRRIRGVSLTTQRGTLIHVDEQGRPLRPAILWLDQRRAALEGRIEGPWGWLFKLVGAEGAVDYFRSQAEVNWVAQQQPELHARTHKVLLLSGFLTQRLCGRFVDSLACSVAYLPFDYKRLKWAAPRDWKWQAVSVRPEQLPALFKPGEKLGEISAEASRHTGIPEGLPLIAAGADKACEVLGAGAIEPSVACLSYGTTATINTTRARYLETIPLIPPYPAAIPDHFNTEVMIYRGFWMVSWFKREFGLREMQRAAELGVEPEKLFDELVEQVPPGSMGLMLQPYWTPGIREPGLEAKGAIIGFGDVHTRAHIYRAILEGLAYALRQGKERIEKRSGTRIERLRVAGGGSQSDVAMQLTADIFGLPAERPHVYEASGLGAAIDCAVGLGLYPDFASAIAAMTRVGQVFQPRPEARRTYERLYREVYQRMYRQLKPLYRSIREITGYPA</sequence>
<dbReference type="GO" id="GO:0005975">
    <property type="term" value="P:carbohydrate metabolic process"/>
    <property type="evidence" value="ECO:0007669"/>
    <property type="project" value="InterPro"/>
</dbReference>
<dbReference type="EMBL" id="FNDS01000001">
    <property type="protein sequence ID" value="SDH43828.1"/>
    <property type="molecule type" value="Genomic_DNA"/>
</dbReference>
<dbReference type="PANTHER" id="PTHR43095">
    <property type="entry name" value="SUGAR KINASE"/>
    <property type="match status" value="1"/>
</dbReference>
<dbReference type="STRING" id="428992.SAMN05216272_101542"/>
<evidence type="ECO:0000313" key="7">
    <source>
        <dbReference type="Proteomes" id="UP000199636"/>
    </source>
</evidence>
<accession>A0A1G8CEP5</accession>
<keyword evidence="7" id="KW-1185">Reference proteome</keyword>
<dbReference type="SUPFAM" id="SSF53067">
    <property type="entry name" value="Actin-like ATPase domain"/>
    <property type="match status" value="2"/>
</dbReference>
<keyword evidence="2" id="KW-0808">Transferase</keyword>
<dbReference type="PIRSF" id="PIRSF000538">
    <property type="entry name" value="GlpK"/>
    <property type="match status" value="1"/>
</dbReference>
<dbReference type="Proteomes" id="UP000199636">
    <property type="component" value="Unassembled WGS sequence"/>
</dbReference>
<dbReference type="PANTHER" id="PTHR43095:SF5">
    <property type="entry name" value="XYLULOSE KINASE"/>
    <property type="match status" value="1"/>
</dbReference>
<evidence type="ECO:0000256" key="1">
    <source>
        <dbReference type="ARBA" id="ARBA00009156"/>
    </source>
</evidence>
<name>A0A1G8CEP5_9PSED</name>
<evidence type="ECO:0000259" key="5">
    <source>
        <dbReference type="Pfam" id="PF02782"/>
    </source>
</evidence>
<proteinExistence type="inferred from homology"/>
<dbReference type="CDD" id="cd07779">
    <property type="entry name" value="ASKHA_NBD_FGGY_YgcE-like"/>
    <property type="match status" value="1"/>
</dbReference>
<protein>
    <submittedName>
        <fullName evidence="6">Sugar (Pentulose or hexulose) kinase</fullName>
    </submittedName>
</protein>
<dbReference type="InterPro" id="IPR000577">
    <property type="entry name" value="Carb_kinase_FGGY"/>
</dbReference>
<reference evidence="7" key="1">
    <citation type="submission" date="2016-10" db="EMBL/GenBank/DDBJ databases">
        <authorList>
            <person name="Varghese N."/>
            <person name="Submissions S."/>
        </authorList>
    </citation>
    <scope>NUCLEOTIDE SEQUENCE [LARGE SCALE GENOMIC DNA]</scope>
    <source>
        <strain evidence="7">CCM 7469</strain>
    </source>
</reference>